<feature type="coiled-coil region" evidence="1">
    <location>
        <begin position="395"/>
        <end position="422"/>
    </location>
</feature>
<sequence>KSSESSARAKLEKFLFKKETNIQSLKDGQDSPIHNLTSNYELKNASSENDTSLLLDNVKLNLQERLEFMNTIWTPDFKGGIGKQSLGMLCTKEFSNWKHAIEKFKNHEETAMADELIENRKLVMPVIECIIFCGRQGLSLRSHNDSGPFVMEHEPIENDGNFRAVLRYGLRMNSMGNSDLQLKRERCKHETADVAGIEQFSICARYIYNNEIKEDFLNFVPVESTTGESLAHTLIKSLDNFGVNIQYLREQGYDGAASMSEFNGVQSIIKKQYKTAVYVHCSAHVLNLVICSSCEIACIRNAMGIIETVYNFLNTLKRQCVLQSEVKTYIDLQESIVSSLEIMAGWVDKETSSKATLLLLSLSDTTFNVNLMVIDEVFKHSYILCKALQRDNIDLIEAMNLAEDLTNEVKQMRQNKEKSKLLNFDIHIPRTCKCQTNRYNISTDSASLLKKHRSIIKGFQSLFDNDLDKNRNDILELIQFYKDSDDLSDPDIVITELKMWKNLLKIVCILPVTTCTSERSFSSLRRLKTYLRSTMAENRLNGLAMLSIHREKLLTPEEVIEQLIKKNRRLKF</sequence>
<accession>A0A6G0Y430</accession>
<feature type="non-terminal residue" evidence="3">
    <location>
        <position position="1"/>
    </location>
</feature>
<dbReference type="SUPFAM" id="SSF53098">
    <property type="entry name" value="Ribonuclease H-like"/>
    <property type="match status" value="1"/>
</dbReference>
<organism evidence="3 4">
    <name type="scientific">Aphis craccivora</name>
    <name type="common">Cowpea aphid</name>
    <dbReference type="NCBI Taxonomy" id="307492"/>
    <lineage>
        <taxon>Eukaryota</taxon>
        <taxon>Metazoa</taxon>
        <taxon>Ecdysozoa</taxon>
        <taxon>Arthropoda</taxon>
        <taxon>Hexapoda</taxon>
        <taxon>Insecta</taxon>
        <taxon>Pterygota</taxon>
        <taxon>Neoptera</taxon>
        <taxon>Paraneoptera</taxon>
        <taxon>Hemiptera</taxon>
        <taxon>Sternorrhyncha</taxon>
        <taxon>Aphidomorpha</taxon>
        <taxon>Aphidoidea</taxon>
        <taxon>Aphididae</taxon>
        <taxon>Aphidini</taxon>
        <taxon>Aphis</taxon>
        <taxon>Aphis</taxon>
    </lineage>
</organism>
<evidence type="ECO:0000313" key="3">
    <source>
        <dbReference type="EMBL" id="KAF0748974.1"/>
    </source>
</evidence>
<gene>
    <name evidence="3" type="ORF">FWK35_00023950</name>
</gene>
<dbReference type="PANTHER" id="PTHR45749">
    <property type="match status" value="1"/>
</dbReference>
<proteinExistence type="predicted"/>
<keyword evidence="1" id="KW-0175">Coiled coil</keyword>
<dbReference type="InterPro" id="IPR012337">
    <property type="entry name" value="RNaseH-like_sf"/>
</dbReference>
<dbReference type="GO" id="GO:0046983">
    <property type="term" value="F:protein dimerization activity"/>
    <property type="evidence" value="ECO:0007669"/>
    <property type="project" value="InterPro"/>
</dbReference>
<protein>
    <submittedName>
        <fullName evidence="3">52 kDa repressor of the inhibitor of the protein kinase-like</fullName>
    </submittedName>
</protein>
<reference evidence="3 4" key="1">
    <citation type="submission" date="2019-08" db="EMBL/GenBank/DDBJ databases">
        <title>Whole genome of Aphis craccivora.</title>
        <authorList>
            <person name="Voronova N.V."/>
            <person name="Shulinski R.S."/>
            <person name="Bandarenka Y.V."/>
            <person name="Zhorov D.G."/>
            <person name="Warner D."/>
        </authorList>
    </citation>
    <scope>NUCLEOTIDE SEQUENCE [LARGE SCALE GENOMIC DNA]</scope>
    <source>
        <strain evidence="3">180601</strain>
        <tissue evidence="3">Whole Body</tissue>
    </source>
</reference>
<dbReference type="AlphaFoldDB" id="A0A6G0Y430"/>
<name>A0A6G0Y430_APHCR</name>
<dbReference type="Proteomes" id="UP000478052">
    <property type="component" value="Unassembled WGS sequence"/>
</dbReference>
<dbReference type="OrthoDB" id="6613211at2759"/>
<dbReference type="InterPro" id="IPR008906">
    <property type="entry name" value="HATC_C_dom"/>
</dbReference>
<evidence type="ECO:0000256" key="1">
    <source>
        <dbReference type="SAM" id="Coils"/>
    </source>
</evidence>
<evidence type="ECO:0000259" key="2">
    <source>
        <dbReference type="Pfam" id="PF05699"/>
    </source>
</evidence>
<evidence type="ECO:0000313" key="4">
    <source>
        <dbReference type="Proteomes" id="UP000478052"/>
    </source>
</evidence>
<keyword evidence="4" id="KW-1185">Reference proteome</keyword>
<dbReference type="EMBL" id="VUJU01006276">
    <property type="protein sequence ID" value="KAF0748974.1"/>
    <property type="molecule type" value="Genomic_DNA"/>
</dbReference>
<feature type="domain" description="HAT C-terminal dimerisation" evidence="2">
    <location>
        <begin position="503"/>
        <end position="550"/>
    </location>
</feature>
<dbReference type="Pfam" id="PF05699">
    <property type="entry name" value="Dimer_Tnp_hAT"/>
    <property type="match status" value="1"/>
</dbReference>
<feature type="non-terminal residue" evidence="3">
    <location>
        <position position="572"/>
    </location>
</feature>
<comment type="caution">
    <text evidence="3">The sequence shown here is derived from an EMBL/GenBank/DDBJ whole genome shotgun (WGS) entry which is preliminary data.</text>
</comment>
<dbReference type="PANTHER" id="PTHR45749:SF21">
    <property type="entry name" value="DUF4371 DOMAIN-CONTAINING PROTEIN"/>
    <property type="match status" value="1"/>
</dbReference>